<evidence type="ECO:0000313" key="5">
    <source>
        <dbReference type="Proteomes" id="UP000295060"/>
    </source>
</evidence>
<sequence>MHPGARPPRWLRGRHEECETLLELIRSARSGRSAVLVVQGEAGIGKTALLDYLVDTASDCRILRAAGVESEMELPFAGVHQLCNPLLDGLERLPTPQAEALETAFGIRAGKPPDRFLIGLAVLTLLSEHAGDQPVVCLVDDAQWLDHASAQNLAFVARRLAAEPVVMVFAARTGGDQMWAGLPQLAINGLSETDAAAMLESAVRTPLDDRVRGRILAESRGNPLALLELPRWYSATELTFGPELTPATAFTRRLEEGFRRQLDALPPQTRHLLLIAAAEPLGDGQLLRAAAERLGLGMDAAVPAEDSGLIGLRGSVRFRHPLVRSAVYRSAEVADLKAVHQALADVTDPLRDPDRRAWHRAHATTGPDETVAAELELSAGRAVGQGGLAAAGAFLERAAALTPAGILRADRAINAAQTMVHAGALGDALRILTEAEFEVMTEQQRARAEVVRAQIGFASNRGSEALPLLLAAARRLEPLDLELALDTYVGALEASLFAGRLSGEPGALEVARAARSAPVLAHPRRSDLLLKSMAVLHEDGLVAAAPVMRRAVEAFETDDLPVDEGLRFIVLAGVVAADLWDDVAWTALASRHLKLARESGALIALQFALNSVVYPHLFSGDLVGAAALLDEAEALADVAGIPLNPYGAMGMAAFRGNQEDAAPVIEAAAENARARGEGLVLAISHWTNAMLCNGNGDYAGALSHCREIFGNSEDGQVSLLPVETQPGSWALVELVEAAARSGDLTTAAAAADLLSETARACGTDWSLGEAARSRAQISDGDQAENLYAEAIHRLGRTGVRVELARAHLLYGEWLRRAGRRVDARAVLHEAHASFAAMGVEAFAERARRELAATGEKVHRRSVDTQLELTAQELHIARLAADGRTNAEIGGELYISRHTVDWHMRKVFAKLNVSNRRQLRDALVMPIA</sequence>
<evidence type="ECO:0000259" key="3">
    <source>
        <dbReference type="PROSITE" id="PS50043"/>
    </source>
</evidence>
<dbReference type="SUPFAM" id="SSF52540">
    <property type="entry name" value="P-loop containing nucleoside triphosphate hydrolases"/>
    <property type="match status" value="1"/>
</dbReference>
<organism evidence="4 5">
    <name type="scientific">Kribbella pratensis</name>
    <dbReference type="NCBI Taxonomy" id="2512112"/>
    <lineage>
        <taxon>Bacteria</taxon>
        <taxon>Bacillati</taxon>
        <taxon>Actinomycetota</taxon>
        <taxon>Actinomycetes</taxon>
        <taxon>Propionibacteriales</taxon>
        <taxon>Kribbellaceae</taxon>
        <taxon>Kribbella</taxon>
    </lineage>
</organism>
<dbReference type="Gene3D" id="3.40.50.300">
    <property type="entry name" value="P-loop containing nucleotide triphosphate hydrolases"/>
    <property type="match status" value="1"/>
</dbReference>
<dbReference type="PANTHER" id="PTHR16305:SF35">
    <property type="entry name" value="TRANSCRIPTIONAL ACTIVATOR DOMAIN"/>
    <property type="match status" value="1"/>
</dbReference>
<proteinExistence type="predicted"/>
<dbReference type="Proteomes" id="UP000295060">
    <property type="component" value="Unassembled WGS sequence"/>
</dbReference>
<dbReference type="PRINTS" id="PR00038">
    <property type="entry name" value="HTHLUXR"/>
</dbReference>
<feature type="domain" description="HTH luxR-type" evidence="3">
    <location>
        <begin position="861"/>
        <end position="927"/>
    </location>
</feature>
<dbReference type="Gene3D" id="1.10.10.10">
    <property type="entry name" value="Winged helix-like DNA-binding domain superfamily/Winged helix DNA-binding domain"/>
    <property type="match status" value="1"/>
</dbReference>
<dbReference type="InterPro" id="IPR016032">
    <property type="entry name" value="Sig_transdc_resp-reg_C-effctor"/>
</dbReference>
<dbReference type="Pfam" id="PF00196">
    <property type="entry name" value="GerE"/>
    <property type="match status" value="1"/>
</dbReference>
<reference evidence="4 5" key="1">
    <citation type="submission" date="2019-03" db="EMBL/GenBank/DDBJ databases">
        <title>Genomic Encyclopedia of Type Strains, Phase III (KMG-III): the genomes of soil and plant-associated and newly described type strains.</title>
        <authorList>
            <person name="Whitman W."/>
        </authorList>
    </citation>
    <scope>NUCLEOTIDE SEQUENCE [LARGE SCALE GENOMIC DNA]</scope>
    <source>
        <strain evidence="4 5">VKMAc-2574</strain>
    </source>
</reference>
<dbReference type="Pfam" id="PF13191">
    <property type="entry name" value="AAA_16"/>
    <property type="match status" value="1"/>
</dbReference>
<dbReference type="PANTHER" id="PTHR16305">
    <property type="entry name" value="TESTICULAR SOLUBLE ADENYLYL CYCLASE"/>
    <property type="match status" value="1"/>
</dbReference>
<dbReference type="InterPro" id="IPR041664">
    <property type="entry name" value="AAA_16"/>
</dbReference>
<dbReference type="EMBL" id="SODU01000004">
    <property type="protein sequence ID" value="TDW84369.1"/>
    <property type="molecule type" value="Genomic_DNA"/>
</dbReference>
<keyword evidence="1" id="KW-0547">Nucleotide-binding</keyword>
<evidence type="ECO:0000256" key="2">
    <source>
        <dbReference type="ARBA" id="ARBA00022840"/>
    </source>
</evidence>
<evidence type="ECO:0000313" key="4">
    <source>
        <dbReference type="EMBL" id="TDW84369.1"/>
    </source>
</evidence>
<dbReference type="InterPro" id="IPR027417">
    <property type="entry name" value="P-loop_NTPase"/>
</dbReference>
<dbReference type="SUPFAM" id="SSF46894">
    <property type="entry name" value="C-terminal effector domain of the bipartite response regulators"/>
    <property type="match status" value="1"/>
</dbReference>
<gene>
    <name evidence="4" type="ORF">EV137_7178</name>
</gene>
<protein>
    <submittedName>
        <fullName evidence="4">Regulatory LuxR family protein</fullName>
    </submittedName>
</protein>
<dbReference type="InterPro" id="IPR036388">
    <property type="entry name" value="WH-like_DNA-bd_sf"/>
</dbReference>
<dbReference type="InterPro" id="IPR000792">
    <property type="entry name" value="Tscrpt_reg_LuxR_C"/>
</dbReference>
<dbReference type="CDD" id="cd06170">
    <property type="entry name" value="LuxR_C_like"/>
    <property type="match status" value="1"/>
</dbReference>
<comment type="caution">
    <text evidence="4">The sequence shown here is derived from an EMBL/GenBank/DDBJ whole genome shotgun (WGS) entry which is preliminary data.</text>
</comment>
<evidence type="ECO:0000256" key="1">
    <source>
        <dbReference type="ARBA" id="ARBA00022741"/>
    </source>
</evidence>
<keyword evidence="2" id="KW-0067">ATP-binding</keyword>
<accession>A0ABY2F7X3</accession>
<dbReference type="PROSITE" id="PS50043">
    <property type="entry name" value="HTH_LUXR_2"/>
    <property type="match status" value="1"/>
</dbReference>
<name>A0ABY2F7X3_9ACTN</name>
<keyword evidence="5" id="KW-1185">Reference proteome</keyword>
<dbReference type="SMART" id="SM00421">
    <property type="entry name" value="HTH_LUXR"/>
    <property type="match status" value="1"/>
</dbReference>